<proteinExistence type="predicted"/>
<name>A0A7W5ZIH7_9BACT</name>
<dbReference type="CDD" id="cd07822">
    <property type="entry name" value="SRPBCC_4"/>
    <property type="match status" value="1"/>
</dbReference>
<dbReference type="InterPro" id="IPR023393">
    <property type="entry name" value="START-like_dom_sf"/>
</dbReference>
<reference evidence="1 2" key="1">
    <citation type="submission" date="2020-08" db="EMBL/GenBank/DDBJ databases">
        <title>Genomic Encyclopedia of Type Strains, Phase IV (KMG-IV): sequencing the most valuable type-strain genomes for metagenomic binning, comparative biology and taxonomic classification.</title>
        <authorList>
            <person name="Goeker M."/>
        </authorList>
    </citation>
    <scope>NUCLEOTIDE SEQUENCE [LARGE SCALE GENOMIC DNA]</scope>
    <source>
        <strain evidence="1 2">DSM 17976</strain>
    </source>
</reference>
<sequence>MKHKIRTEIIINASKEKVWSILADLNAYALWNPFIVKSEGVLRVGTKLKNTLQNGDKTIVFKPEVIQVEPNRSFGWLGSLWVKGLFDGHHYFEIEEISENQVNLIHGENFAGILSSLILKQIGNDTRNNFVKMNQALKNRAEQGA</sequence>
<dbReference type="SUPFAM" id="SSF55961">
    <property type="entry name" value="Bet v1-like"/>
    <property type="match status" value="1"/>
</dbReference>
<accession>A0A7W5ZIH7</accession>
<keyword evidence="2" id="KW-1185">Reference proteome</keyword>
<dbReference type="Proteomes" id="UP000541352">
    <property type="component" value="Unassembled WGS sequence"/>
</dbReference>
<dbReference type="PANTHER" id="PTHR36166">
    <property type="entry name" value="CHROMOSOME 9, WHOLE GENOME SHOTGUN SEQUENCE"/>
    <property type="match status" value="1"/>
</dbReference>
<evidence type="ECO:0000313" key="1">
    <source>
        <dbReference type="EMBL" id="MBB3836351.1"/>
    </source>
</evidence>
<comment type="caution">
    <text evidence="1">The sequence shown here is derived from an EMBL/GenBank/DDBJ whole genome shotgun (WGS) entry which is preliminary data.</text>
</comment>
<dbReference type="Pfam" id="PF10604">
    <property type="entry name" value="Polyketide_cyc2"/>
    <property type="match status" value="1"/>
</dbReference>
<dbReference type="RefSeq" id="WP_183971116.1">
    <property type="nucleotide sequence ID" value="NZ_JACIBY010000001.1"/>
</dbReference>
<dbReference type="Gene3D" id="3.30.530.20">
    <property type="match status" value="1"/>
</dbReference>
<dbReference type="InterPro" id="IPR019587">
    <property type="entry name" value="Polyketide_cyclase/dehydratase"/>
</dbReference>
<dbReference type="PANTHER" id="PTHR36166:SF1">
    <property type="entry name" value="SRPBCC DOMAIN-CONTAINING PROTEIN"/>
    <property type="match status" value="1"/>
</dbReference>
<gene>
    <name evidence="1" type="ORF">FHS57_000333</name>
</gene>
<evidence type="ECO:0008006" key="3">
    <source>
        <dbReference type="Google" id="ProtNLM"/>
    </source>
</evidence>
<dbReference type="EMBL" id="JACIBY010000001">
    <property type="protein sequence ID" value="MBB3836351.1"/>
    <property type="molecule type" value="Genomic_DNA"/>
</dbReference>
<dbReference type="AlphaFoldDB" id="A0A7W5ZIH7"/>
<protein>
    <recommendedName>
        <fullName evidence="3">SRPBCC domain-containing protein</fullName>
    </recommendedName>
</protein>
<evidence type="ECO:0000313" key="2">
    <source>
        <dbReference type="Proteomes" id="UP000541352"/>
    </source>
</evidence>
<organism evidence="1 2">
    <name type="scientific">Runella defluvii</name>
    <dbReference type="NCBI Taxonomy" id="370973"/>
    <lineage>
        <taxon>Bacteria</taxon>
        <taxon>Pseudomonadati</taxon>
        <taxon>Bacteroidota</taxon>
        <taxon>Cytophagia</taxon>
        <taxon>Cytophagales</taxon>
        <taxon>Spirosomataceae</taxon>
        <taxon>Runella</taxon>
    </lineage>
</organism>